<keyword evidence="2" id="KW-0472">Membrane</keyword>
<accession>A0A1F4ZCI3</accession>
<keyword evidence="2" id="KW-1133">Transmembrane helix</keyword>
<protein>
    <submittedName>
        <fullName evidence="3">Uncharacterized protein</fullName>
    </submittedName>
</protein>
<dbReference type="AlphaFoldDB" id="A0A1F4ZCI3"/>
<feature type="compositionally biased region" description="Pro residues" evidence="1">
    <location>
        <begin position="118"/>
        <end position="142"/>
    </location>
</feature>
<gene>
    <name evidence="3" type="ORF">A2989_03075</name>
</gene>
<dbReference type="EMBL" id="MEXN01000005">
    <property type="protein sequence ID" value="OGD03636.1"/>
    <property type="molecule type" value="Genomic_DNA"/>
</dbReference>
<feature type="transmembrane region" description="Helical" evidence="2">
    <location>
        <begin position="26"/>
        <end position="53"/>
    </location>
</feature>
<evidence type="ECO:0000256" key="2">
    <source>
        <dbReference type="SAM" id="Phobius"/>
    </source>
</evidence>
<organism evidence="3 4">
    <name type="scientific">Candidatus Amesbacteria bacterium RIFCSPLOWO2_01_FULL_48_25</name>
    <dbReference type="NCBI Taxonomy" id="1797259"/>
    <lineage>
        <taxon>Bacteria</taxon>
        <taxon>Candidatus Amesiibacteriota</taxon>
    </lineage>
</organism>
<feature type="region of interest" description="Disordered" evidence="1">
    <location>
        <begin position="116"/>
        <end position="142"/>
    </location>
</feature>
<evidence type="ECO:0000313" key="3">
    <source>
        <dbReference type="EMBL" id="OGD03636.1"/>
    </source>
</evidence>
<dbReference type="STRING" id="1797259.A2989_03075"/>
<proteinExistence type="predicted"/>
<feature type="transmembrane region" description="Helical" evidence="2">
    <location>
        <begin position="74"/>
        <end position="94"/>
    </location>
</feature>
<sequence>MPLFALVNPILTPALGQLGLDKLGTILSNIFQAVLTLALIIGGIVFLFMLIWGGYQFLTAGGDKEALGQARKRLISALVGLTILLCILLIIRLASQFFGINLISYQIPSFTSGFSSSPPQPTFPPPPPTATRVPTTPPPTSIPPTPTSFLPPNTCQCDIGSVVENNCTSPNQPYCISSLICQCLSSPPTPTPTLPPYPNCKNVTGPSTIVLGNPATYTFTYENYNGPVTSRGTAVTSNNCATQNFWQDSPGGPGNVSFTWTPTVGGRYVIDCRAWNDGIAECRGNSDCVSGPPVYRCPGPFASYVINVVTPTPIPPTPTLAPILNAGTGDSCAMICSSRGLSCVDIIIPGYSDPADLNCPFSPSSCYVNYDCVTEGGNCATLMTSSFLSNYCSKGSTSNQLTRWTYCVCR</sequence>
<keyword evidence="2" id="KW-0812">Transmembrane</keyword>
<dbReference type="Pfam" id="PF18895">
    <property type="entry name" value="T4SS_pilin"/>
    <property type="match status" value="1"/>
</dbReference>
<evidence type="ECO:0000256" key="1">
    <source>
        <dbReference type="SAM" id="MobiDB-lite"/>
    </source>
</evidence>
<reference evidence="3 4" key="1">
    <citation type="journal article" date="2016" name="Nat. Commun.">
        <title>Thousands of microbial genomes shed light on interconnected biogeochemical processes in an aquifer system.</title>
        <authorList>
            <person name="Anantharaman K."/>
            <person name="Brown C.T."/>
            <person name="Hug L.A."/>
            <person name="Sharon I."/>
            <person name="Castelle C.J."/>
            <person name="Probst A.J."/>
            <person name="Thomas B.C."/>
            <person name="Singh A."/>
            <person name="Wilkins M.J."/>
            <person name="Karaoz U."/>
            <person name="Brodie E.L."/>
            <person name="Williams K.H."/>
            <person name="Hubbard S.S."/>
            <person name="Banfield J.F."/>
        </authorList>
    </citation>
    <scope>NUCLEOTIDE SEQUENCE [LARGE SCALE GENOMIC DNA]</scope>
</reference>
<dbReference type="Proteomes" id="UP000177080">
    <property type="component" value="Unassembled WGS sequence"/>
</dbReference>
<evidence type="ECO:0000313" key="4">
    <source>
        <dbReference type="Proteomes" id="UP000177080"/>
    </source>
</evidence>
<name>A0A1F4ZCI3_9BACT</name>
<comment type="caution">
    <text evidence="3">The sequence shown here is derived from an EMBL/GenBank/DDBJ whole genome shotgun (WGS) entry which is preliminary data.</text>
</comment>
<dbReference type="InterPro" id="IPR043993">
    <property type="entry name" value="T4SS_pilin"/>
</dbReference>